<organism evidence="2 3">
    <name type="scientific">Halomicrobium mukohataei</name>
    <dbReference type="NCBI Taxonomy" id="57705"/>
    <lineage>
        <taxon>Archaea</taxon>
        <taxon>Methanobacteriati</taxon>
        <taxon>Methanobacteriota</taxon>
        <taxon>Stenosarchaea group</taxon>
        <taxon>Halobacteria</taxon>
        <taxon>Halobacteriales</taxon>
        <taxon>Haloarculaceae</taxon>
        <taxon>Halomicrobium</taxon>
    </lineage>
</organism>
<dbReference type="Proteomes" id="UP000297053">
    <property type="component" value="Chromosome"/>
</dbReference>
<keyword evidence="1" id="KW-0472">Membrane</keyword>
<dbReference type="GeneID" id="42178035"/>
<protein>
    <submittedName>
        <fullName evidence="2">Uncharacterized protein</fullName>
    </submittedName>
</protein>
<evidence type="ECO:0000313" key="3">
    <source>
        <dbReference type="Proteomes" id="UP000297053"/>
    </source>
</evidence>
<feature type="transmembrane region" description="Helical" evidence="1">
    <location>
        <begin position="71"/>
        <end position="90"/>
    </location>
</feature>
<sequence length="269" mass="28417">MSFRQPSKRSFAVAVGTATAVLVGVPAAAVVPGTAFVAPVPISLALLCGIAATVLALRVPSLPISLVRARVHLGVLAVPLGVVVVAPFLFPALDLSGSPDDGLLLGLLAVFVASGALYVATTNRYAVLLNAAHSPIAEWRARPDARYSRRVRVASFVGGIAALALPLLVHLPGVRLLPGIGGVLIAQSIFYRRSRTYQLFDDGLLIRASGTVVYQFVPAGQLSSVKRGPDAISIRRSLPWPFPIRCAVDELARPDELLSTLRDAIERRP</sequence>
<feature type="transmembrane region" description="Helical" evidence="1">
    <location>
        <begin position="102"/>
        <end position="120"/>
    </location>
</feature>
<feature type="transmembrane region" description="Helical" evidence="1">
    <location>
        <begin position="151"/>
        <end position="169"/>
    </location>
</feature>
<gene>
    <name evidence="2" type="ORF">E5139_03820</name>
</gene>
<dbReference type="RefSeq" id="WP_012807637.1">
    <property type="nucleotide sequence ID" value="NZ_CP039375.1"/>
</dbReference>
<evidence type="ECO:0000313" key="2">
    <source>
        <dbReference type="EMBL" id="QCD64805.1"/>
    </source>
</evidence>
<keyword evidence="1" id="KW-1133">Transmembrane helix</keyword>
<accession>A0A4D6KCA1</accession>
<name>A0A4D6KCA1_9EURY</name>
<keyword evidence="1" id="KW-0812">Transmembrane</keyword>
<dbReference type="AlphaFoldDB" id="A0A4D6KCA1"/>
<dbReference type="OMA" id="YLVTINR"/>
<reference evidence="2 3" key="2">
    <citation type="submission" date="2019-04" db="EMBL/GenBank/DDBJ databases">
        <authorList>
            <person name="Yang S."/>
            <person name="Wei W."/>
        </authorList>
    </citation>
    <scope>NUCLEOTIDE SEQUENCE [LARGE SCALE GENOMIC DNA]</scope>
    <source>
        <strain evidence="3">ZP60</strain>
    </source>
</reference>
<dbReference type="EMBL" id="CP039375">
    <property type="protein sequence ID" value="QCD64805.1"/>
    <property type="molecule type" value="Genomic_DNA"/>
</dbReference>
<dbReference type="KEGG" id="halz:E5139_03820"/>
<proteinExistence type="predicted"/>
<feature type="transmembrane region" description="Helical" evidence="1">
    <location>
        <begin position="37"/>
        <end position="59"/>
    </location>
</feature>
<reference evidence="2 3" key="1">
    <citation type="submission" date="2019-04" db="EMBL/GenBank/DDBJ databases">
        <title>Complete genome sequence of Arthrobacter sp. ZXY-2 associated with effective atrazine degradation and salt adaptation.</title>
        <authorList>
            <person name="Zhao X."/>
        </authorList>
    </citation>
    <scope>NUCLEOTIDE SEQUENCE [LARGE SCALE GENOMIC DNA]</scope>
    <source>
        <strain evidence="3">ZP60</strain>
    </source>
</reference>
<evidence type="ECO:0000256" key="1">
    <source>
        <dbReference type="SAM" id="Phobius"/>
    </source>
</evidence>